<proteinExistence type="inferred from homology"/>
<dbReference type="CDD" id="cd08432">
    <property type="entry name" value="PBP2_GcdR_TrpI_HvrB_AmpR_like"/>
    <property type="match status" value="1"/>
</dbReference>
<protein>
    <submittedName>
        <fullName evidence="7">Transcriptional regulator, LysR family</fullName>
    </submittedName>
</protein>
<dbReference type="InterPro" id="IPR058163">
    <property type="entry name" value="LysR-type_TF_proteobact-type"/>
</dbReference>
<evidence type="ECO:0000256" key="2">
    <source>
        <dbReference type="ARBA" id="ARBA00023015"/>
    </source>
</evidence>
<dbReference type="Gene3D" id="1.10.10.10">
    <property type="entry name" value="Winged helix-like DNA-binding domain superfamily/Winged helix DNA-binding domain"/>
    <property type="match status" value="1"/>
</dbReference>
<keyword evidence="4" id="KW-0804">Transcription</keyword>
<dbReference type="OrthoDB" id="9786526at2"/>
<dbReference type="InterPro" id="IPR036390">
    <property type="entry name" value="WH_DNA-bd_sf"/>
</dbReference>
<dbReference type="GO" id="GO:0006351">
    <property type="term" value="P:DNA-templated transcription"/>
    <property type="evidence" value="ECO:0007669"/>
    <property type="project" value="TreeGrafter"/>
</dbReference>
<dbReference type="GO" id="GO:0043565">
    <property type="term" value="F:sequence-specific DNA binding"/>
    <property type="evidence" value="ECO:0007669"/>
    <property type="project" value="TreeGrafter"/>
</dbReference>
<dbReference type="RefSeq" id="WP_091532287.1">
    <property type="nucleotide sequence ID" value="NZ_FOOC01000003.1"/>
</dbReference>
<dbReference type="STRING" id="1076937.SAMN04488120_103203"/>
<evidence type="ECO:0000259" key="6">
    <source>
        <dbReference type="PROSITE" id="PS50931"/>
    </source>
</evidence>
<dbReference type="PROSITE" id="PS50931">
    <property type="entry name" value="HTH_LYSR"/>
    <property type="match status" value="1"/>
</dbReference>
<name>A0A1I2IBV8_9GAMM</name>
<keyword evidence="3" id="KW-0238">DNA-binding</keyword>
<reference evidence="7 8" key="1">
    <citation type="submission" date="2016-10" db="EMBL/GenBank/DDBJ databases">
        <authorList>
            <person name="de Groot N.N."/>
        </authorList>
    </citation>
    <scope>NUCLEOTIDE SEQUENCE [LARGE SCALE GENOMIC DNA]</scope>
    <source>
        <strain evidence="7 8">DSM 23609</strain>
    </source>
</reference>
<keyword evidence="8" id="KW-1185">Reference proteome</keyword>
<accession>A0A1I2IBV8</accession>
<dbReference type="NCBIfam" id="NF008352">
    <property type="entry name" value="PRK11139.1"/>
    <property type="match status" value="1"/>
</dbReference>
<dbReference type="SUPFAM" id="SSF53850">
    <property type="entry name" value="Periplasmic binding protein-like II"/>
    <property type="match status" value="1"/>
</dbReference>
<dbReference type="PANTHER" id="PTHR30537:SF26">
    <property type="entry name" value="GLYCINE CLEAVAGE SYSTEM TRANSCRIPTIONAL ACTIVATOR"/>
    <property type="match status" value="1"/>
</dbReference>
<dbReference type="Pfam" id="PF00126">
    <property type="entry name" value="HTH_1"/>
    <property type="match status" value="1"/>
</dbReference>
<dbReference type="Gene3D" id="3.40.190.10">
    <property type="entry name" value="Periplasmic binding protein-like II"/>
    <property type="match status" value="2"/>
</dbReference>
<evidence type="ECO:0000313" key="7">
    <source>
        <dbReference type="EMBL" id="SFF39775.1"/>
    </source>
</evidence>
<organism evidence="7 8">
    <name type="scientific">Fontimonas thermophila</name>
    <dbReference type="NCBI Taxonomy" id="1076937"/>
    <lineage>
        <taxon>Bacteria</taxon>
        <taxon>Pseudomonadati</taxon>
        <taxon>Pseudomonadota</taxon>
        <taxon>Gammaproteobacteria</taxon>
        <taxon>Nevskiales</taxon>
        <taxon>Nevskiaceae</taxon>
        <taxon>Fontimonas</taxon>
    </lineage>
</organism>
<dbReference type="FunFam" id="1.10.10.10:FF:000038">
    <property type="entry name" value="Glycine cleavage system transcriptional activator"/>
    <property type="match status" value="1"/>
</dbReference>
<dbReference type="InterPro" id="IPR036388">
    <property type="entry name" value="WH-like_DNA-bd_sf"/>
</dbReference>
<evidence type="ECO:0000256" key="3">
    <source>
        <dbReference type="ARBA" id="ARBA00023125"/>
    </source>
</evidence>
<evidence type="ECO:0000313" key="8">
    <source>
        <dbReference type="Proteomes" id="UP000199771"/>
    </source>
</evidence>
<sequence length="328" mass="36975">MRLPPLNALRAFEAAARHLSVQKAAQELFVTPAAVSQQIKLLEERLGVELFRRLPRRLELTPAGAELLPRLTQAFRELEAAIDRIEARKRESRNRLVIGAPQALGSNWLLPRLGEFQARYPDLELQLATRPTMSDAVLRASDRPDDLFQGCDIAIRFGDGHYPGYSVHKLFSLYSTPMCNPALIDSRHPLREPRDLRHHTLLHVRNDVAQMDIGWPGWRDWFKAAGIEDIEIRRGPVFNQISLAIEAAADRMGVVLGVPVLAARELSRGRLTMPFSLSLTMSASYYVVHALQAAPEVQAFRDWLLAEAQAEVWARPLGGLEPLRWIPL</sequence>
<keyword evidence="5" id="KW-0175">Coiled coil</keyword>
<dbReference type="InterPro" id="IPR005119">
    <property type="entry name" value="LysR_subst-bd"/>
</dbReference>
<comment type="similarity">
    <text evidence="1">Belongs to the LysR transcriptional regulatory family.</text>
</comment>
<evidence type="ECO:0000256" key="5">
    <source>
        <dbReference type="SAM" id="Coils"/>
    </source>
</evidence>
<dbReference type="AlphaFoldDB" id="A0A1I2IBV8"/>
<dbReference type="GO" id="GO:0003700">
    <property type="term" value="F:DNA-binding transcription factor activity"/>
    <property type="evidence" value="ECO:0007669"/>
    <property type="project" value="InterPro"/>
</dbReference>
<keyword evidence="2" id="KW-0805">Transcription regulation</keyword>
<gene>
    <name evidence="7" type="ORF">SAMN04488120_103203</name>
</gene>
<feature type="domain" description="HTH lysR-type" evidence="6">
    <location>
        <begin position="4"/>
        <end position="61"/>
    </location>
</feature>
<dbReference type="InterPro" id="IPR000847">
    <property type="entry name" value="LysR_HTH_N"/>
</dbReference>
<dbReference type="EMBL" id="FOOC01000003">
    <property type="protein sequence ID" value="SFF39775.1"/>
    <property type="molecule type" value="Genomic_DNA"/>
</dbReference>
<feature type="coiled-coil region" evidence="5">
    <location>
        <begin position="68"/>
        <end position="95"/>
    </location>
</feature>
<evidence type="ECO:0000256" key="4">
    <source>
        <dbReference type="ARBA" id="ARBA00023163"/>
    </source>
</evidence>
<dbReference type="Pfam" id="PF03466">
    <property type="entry name" value="LysR_substrate"/>
    <property type="match status" value="1"/>
</dbReference>
<evidence type="ECO:0000256" key="1">
    <source>
        <dbReference type="ARBA" id="ARBA00009437"/>
    </source>
</evidence>
<dbReference type="PANTHER" id="PTHR30537">
    <property type="entry name" value="HTH-TYPE TRANSCRIPTIONAL REGULATOR"/>
    <property type="match status" value="1"/>
</dbReference>
<dbReference type="PRINTS" id="PR00039">
    <property type="entry name" value="HTHLYSR"/>
</dbReference>
<dbReference type="SUPFAM" id="SSF46785">
    <property type="entry name" value="Winged helix' DNA-binding domain"/>
    <property type="match status" value="1"/>
</dbReference>
<dbReference type="Proteomes" id="UP000199771">
    <property type="component" value="Unassembled WGS sequence"/>
</dbReference>